<dbReference type="EMBL" id="SOEC01000034">
    <property type="protein sequence ID" value="TDX21652.1"/>
    <property type="molecule type" value="Genomic_DNA"/>
</dbReference>
<gene>
    <name evidence="6" type="ORF">DFO67_13420</name>
</gene>
<dbReference type="Proteomes" id="UP000294489">
    <property type="component" value="Unassembled WGS sequence"/>
</dbReference>
<keyword evidence="4" id="KW-0233">DNA recombination</keyword>
<evidence type="ECO:0000256" key="4">
    <source>
        <dbReference type="ARBA" id="ARBA00023172"/>
    </source>
</evidence>
<dbReference type="PANTHER" id="PTHR30349:SF64">
    <property type="entry name" value="PROPHAGE INTEGRASE INTD-RELATED"/>
    <property type="match status" value="1"/>
</dbReference>
<reference evidence="6 7" key="1">
    <citation type="submission" date="2019-03" db="EMBL/GenBank/DDBJ databases">
        <title>Freshwater and sediment microbial communities from various areas in North America, analyzing microbe dynamics in response to fracking.</title>
        <authorList>
            <person name="Lamendella R."/>
        </authorList>
    </citation>
    <scope>NUCLEOTIDE SEQUENCE [LARGE SCALE GENOMIC DNA]</scope>
    <source>
        <strain evidence="6 7">6_TX</strain>
    </source>
</reference>
<proteinExistence type="inferred from homology"/>
<dbReference type="GO" id="GO:0015074">
    <property type="term" value="P:DNA integration"/>
    <property type="evidence" value="ECO:0007669"/>
    <property type="project" value="UniProtKB-KW"/>
</dbReference>
<comment type="similarity">
    <text evidence="1">Belongs to the 'phage' integrase family.</text>
</comment>
<dbReference type="InterPro" id="IPR013762">
    <property type="entry name" value="Integrase-like_cat_sf"/>
</dbReference>
<name>A0A4R8F8X5_9GAMM</name>
<comment type="caution">
    <text evidence="6">The sequence shown here is derived from an EMBL/GenBank/DDBJ whole genome shotgun (WGS) entry which is preliminary data.</text>
</comment>
<evidence type="ECO:0000313" key="6">
    <source>
        <dbReference type="EMBL" id="TDX21652.1"/>
    </source>
</evidence>
<dbReference type="Pfam" id="PF00589">
    <property type="entry name" value="Phage_integrase"/>
    <property type="match status" value="1"/>
</dbReference>
<dbReference type="Gene3D" id="1.10.443.10">
    <property type="entry name" value="Intergrase catalytic core"/>
    <property type="match status" value="1"/>
</dbReference>
<dbReference type="GO" id="GO:0003677">
    <property type="term" value="F:DNA binding"/>
    <property type="evidence" value="ECO:0007669"/>
    <property type="project" value="UniProtKB-KW"/>
</dbReference>
<evidence type="ECO:0000256" key="2">
    <source>
        <dbReference type="ARBA" id="ARBA00022908"/>
    </source>
</evidence>
<protein>
    <submittedName>
        <fullName evidence="6">Site-specific recombinase XerC</fullName>
    </submittedName>
</protein>
<sequence>MAKLVKHTNGRFYVHYHDGSRSRQVSTKCTEKQPAEQFLAQFLTGQTPTKDDLTVAGILDIHYRDHGQTLRNQAATLSRKKILTEHLGDLKAQQLTKARLNRYAKARCVKRGTLRTELAHLQAALNHCVRDGYLSVAPVIDLPRPSPVKDRILSVDECDALLAASEGDLHTFILIGLETGARPQAILDLTWGRVDFERGQIDFLPEGEEQTSKRRPTVPASERLLGYLSNMEKLHNTPVITSGTIPYQFKRLCQRLGLKDVTPHTLRHTLISHALMAGKDIYLVAKFVGDNVQTIEQRYAKYRPDYLKEMTNVWRCEQK</sequence>
<dbReference type="GO" id="GO:0006310">
    <property type="term" value="P:DNA recombination"/>
    <property type="evidence" value="ECO:0007669"/>
    <property type="project" value="UniProtKB-KW"/>
</dbReference>
<dbReference type="RefSeq" id="WP_134021446.1">
    <property type="nucleotide sequence ID" value="NZ_SOEC01000034.1"/>
</dbReference>
<evidence type="ECO:0000256" key="1">
    <source>
        <dbReference type="ARBA" id="ARBA00008857"/>
    </source>
</evidence>
<evidence type="ECO:0000259" key="5">
    <source>
        <dbReference type="PROSITE" id="PS51898"/>
    </source>
</evidence>
<dbReference type="OrthoDB" id="102994at2"/>
<dbReference type="AlphaFoldDB" id="A0A4R8F8X5"/>
<dbReference type="InterPro" id="IPR050090">
    <property type="entry name" value="Tyrosine_recombinase_XerCD"/>
</dbReference>
<dbReference type="InterPro" id="IPR002104">
    <property type="entry name" value="Integrase_catalytic"/>
</dbReference>
<feature type="domain" description="Tyr recombinase" evidence="5">
    <location>
        <begin position="148"/>
        <end position="312"/>
    </location>
</feature>
<dbReference type="PROSITE" id="PS51898">
    <property type="entry name" value="TYR_RECOMBINASE"/>
    <property type="match status" value="1"/>
</dbReference>
<dbReference type="Pfam" id="PF24624">
    <property type="entry name" value="Int_N"/>
    <property type="match status" value="1"/>
</dbReference>
<dbReference type="InterPro" id="IPR011010">
    <property type="entry name" value="DNA_brk_join_enz"/>
</dbReference>
<dbReference type="InterPro" id="IPR057084">
    <property type="entry name" value="Int_N"/>
</dbReference>
<evidence type="ECO:0000313" key="7">
    <source>
        <dbReference type="Proteomes" id="UP000294489"/>
    </source>
</evidence>
<dbReference type="CDD" id="cd00796">
    <property type="entry name" value="INT_Rci_Hp1_C"/>
    <property type="match status" value="1"/>
</dbReference>
<keyword evidence="2" id="KW-0229">DNA integration</keyword>
<accession>A0A4R8F8X5</accession>
<dbReference type="PANTHER" id="PTHR30349">
    <property type="entry name" value="PHAGE INTEGRASE-RELATED"/>
    <property type="match status" value="1"/>
</dbReference>
<evidence type="ECO:0000256" key="3">
    <source>
        <dbReference type="ARBA" id="ARBA00023125"/>
    </source>
</evidence>
<dbReference type="Gene3D" id="1.10.150.130">
    <property type="match status" value="1"/>
</dbReference>
<dbReference type="InterPro" id="IPR010998">
    <property type="entry name" value="Integrase_recombinase_N"/>
</dbReference>
<keyword evidence="3" id="KW-0238">DNA-binding</keyword>
<dbReference type="SUPFAM" id="SSF56349">
    <property type="entry name" value="DNA breaking-rejoining enzymes"/>
    <property type="match status" value="1"/>
</dbReference>
<organism evidence="6 7">
    <name type="scientific">Modicisalibacter xianhensis</name>
    <dbReference type="NCBI Taxonomy" id="442341"/>
    <lineage>
        <taxon>Bacteria</taxon>
        <taxon>Pseudomonadati</taxon>
        <taxon>Pseudomonadota</taxon>
        <taxon>Gammaproteobacteria</taxon>
        <taxon>Oceanospirillales</taxon>
        <taxon>Halomonadaceae</taxon>
        <taxon>Modicisalibacter</taxon>
    </lineage>
</organism>